<keyword evidence="3" id="KW-1185">Reference proteome</keyword>
<evidence type="ECO:0000256" key="1">
    <source>
        <dbReference type="SAM" id="SignalP"/>
    </source>
</evidence>
<evidence type="ECO:0008006" key="4">
    <source>
        <dbReference type="Google" id="ProtNLM"/>
    </source>
</evidence>
<reference evidence="3" key="1">
    <citation type="journal article" date="2019" name="Int. J. Syst. Evol. Microbiol.">
        <title>The Global Catalogue of Microorganisms (GCM) 10K type strain sequencing project: providing services to taxonomists for standard genome sequencing and annotation.</title>
        <authorList>
            <consortium name="The Broad Institute Genomics Platform"/>
            <consortium name="The Broad Institute Genome Sequencing Center for Infectious Disease"/>
            <person name="Wu L."/>
            <person name="Ma J."/>
        </authorList>
    </citation>
    <scope>NUCLEOTIDE SEQUENCE [LARGE SCALE GENOMIC DNA]</scope>
    <source>
        <strain evidence="3">CCTCC AB 2013263</strain>
    </source>
</reference>
<dbReference type="RefSeq" id="WP_380080906.1">
    <property type="nucleotide sequence ID" value="NZ_JBHRZF010000219.1"/>
</dbReference>
<protein>
    <recommendedName>
        <fullName evidence="4">Secreted protein</fullName>
    </recommendedName>
</protein>
<dbReference type="Proteomes" id="UP001595748">
    <property type="component" value="Unassembled WGS sequence"/>
</dbReference>
<proteinExistence type="predicted"/>
<feature type="signal peptide" evidence="1">
    <location>
        <begin position="1"/>
        <end position="19"/>
    </location>
</feature>
<keyword evidence="1" id="KW-0732">Signal</keyword>
<organism evidence="2 3">
    <name type="scientific">Deinococcus antarcticus</name>
    <dbReference type="NCBI Taxonomy" id="1298767"/>
    <lineage>
        <taxon>Bacteria</taxon>
        <taxon>Thermotogati</taxon>
        <taxon>Deinococcota</taxon>
        <taxon>Deinococci</taxon>
        <taxon>Deinococcales</taxon>
        <taxon>Deinococcaceae</taxon>
        <taxon>Deinococcus</taxon>
    </lineage>
</organism>
<evidence type="ECO:0000313" key="2">
    <source>
        <dbReference type="EMBL" id="MFC3862969.1"/>
    </source>
</evidence>
<evidence type="ECO:0000313" key="3">
    <source>
        <dbReference type="Proteomes" id="UP001595748"/>
    </source>
</evidence>
<name>A0ABV8ABW8_9DEIO</name>
<dbReference type="EMBL" id="JBHRZF010000219">
    <property type="protein sequence ID" value="MFC3862969.1"/>
    <property type="molecule type" value="Genomic_DNA"/>
</dbReference>
<gene>
    <name evidence="2" type="ORF">ACFOPQ_19585</name>
</gene>
<sequence>MWRSASLTLLLAALPAASATSLSVHLGEWVPVNGGRVTFLNVKEDTRCPPRALCFLSAGGVKVELRVEHGNKVETHLVSLPGQAVPTPLGRLWLKTVTKADRTPTTLTFEVQQN</sequence>
<feature type="chain" id="PRO_5046202130" description="Secreted protein" evidence="1">
    <location>
        <begin position="20"/>
        <end position="114"/>
    </location>
</feature>
<accession>A0ABV8ABW8</accession>
<comment type="caution">
    <text evidence="2">The sequence shown here is derived from an EMBL/GenBank/DDBJ whole genome shotgun (WGS) entry which is preliminary data.</text>
</comment>